<dbReference type="InterPro" id="IPR032675">
    <property type="entry name" value="LRR_dom_sf"/>
</dbReference>
<dbReference type="Proteomes" id="UP001194696">
    <property type="component" value="Unassembled WGS sequence"/>
</dbReference>
<evidence type="ECO:0000313" key="1">
    <source>
        <dbReference type="EMBL" id="KAG0282821.1"/>
    </source>
</evidence>
<keyword evidence="2" id="KW-1185">Reference proteome</keyword>
<dbReference type="Gene3D" id="3.80.10.10">
    <property type="entry name" value="Ribonuclease Inhibitor"/>
    <property type="match status" value="1"/>
</dbReference>
<reference evidence="1 2" key="1">
    <citation type="journal article" date="2020" name="Fungal Divers.">
        <title>Resolving the Mortierellaceae phylogeny through synthesis of multi-gene phylogenetics and phylogenomics.</title>
        <authorList>
            <person name="Vandepol N."/>
            <person name="Liber J."/>
            <person name="Desiro A."/>
            <person name="Na H."/>
            <person name="Kennedy M."/>
            <person name="Barry K."/>
            <person name="Grigoriev I.V."/>
            <person name="Miller A.N."/>
            <person name="O'Donnell K."/>
            <person name="Stajich J.E."/>
            <person name="Bonito G."/>
        </authorList>
    </citation>
    <scope>NUCLEOTIDE SEQUENCE [LARGE SCALE GENOMIC DNA]</scope>
    <source>
        <strain evidence="1 2">AD045</strain>
    </source>
</reference>
<sequence length="480" mass="54983">MHLYYPGSKGQSWWRAIIRQGFPETLKQLVIALPSPKPLNFAQSPIPPLLFSQCPVGLQELRFHFGYRHFNQRGPLDEEDLDTKIRNSTQEGTKDEGAMSQLPSMRSLKVTCEEDDPYPPSFPQFLERCNNLHTLHVSSIDESWTPTLAACGSLKTLQLSYVNTVSVRLLGAALKDGLPNLDEIHLHSDVWDVYDIDVATMLSAGRAGWRSIDIDFLGYHSAAALIEHHHFLTLELFKMSETYDSHSLTNAQMVKILGCSPNLHTFEILSGFSVQSTSVPFFLADEFFDLDESTEELNPWLCESTLKYFCARIVGIPRPELKRTFHGHPLRGGMVLQEDYPGQSQEYQRRVYERLSRLTRLERLELGNEDRNFHDKSRLKDTESNVEELDDVYHQYSCLEMSLWSGLGVLEGLKELKELIMMRMATLVGVEDVKWMVRSWPKLRLLRGLNYSSDAEVESQTWLCEKYPGIKLESCKRGVT</sequence>
<protein>
    <submittedName>
        <fullName evidence="1">Uncharacterized protein</fullName>
    </submittedName>
</protein>
<gene>
    <name evidence="1" type="ORF">BGZ96_012809</name>
</gene>
<dbReference type="EMBL" id="JAAAIM010000997">
    <property type="protein sequence ID" value="KAG0282821.1"/>
    <property type="molecule type" value="Genomic_DNA"/>
</dbReference>
<organism evidence="1 2">
    <name type="scientific">Linnemannia gamsii</name>
    <dbReference type="NCBI Taxonomy" id="64522"/>
    <lineage>
        <taxon>Eukaryota</taxon>
        <taxon>Fungi</taxon>
        <taxon>Fungi incertae sedis</taxon>
        <taxon>Mucoromycota</taxon>
        <taxon>Mortierellomycotina</taxon>
        <taxon>Mortierellomycetes</taxon>
        <taxon>Mortierellales</taxon>
        <taxon>Mortierellaceae</taxon>
        <taxon>Linnemannia</taxon>
    </lineage>
</organism>
<name>A0ABQ7JQC4_9FUNG</name>
<comment type="caution">
    <text evidence="1">The sequence shown here is derived from an EMBL/GenBank/DDBJ whole genome shotgun (WGS) entry which is preliminary data.</text>
</comment>
<dbReference type="SUPFAM" id="SSF52047">
    <property type="entry name" value="RNI-like"/>
    <property type="match status" value="1"/>
</dbReference>
<accession>A0ABQ7JQC4</accession>
<proteinExistence type="predicted"/>
<evidence type="ECO:0000313" key="2">
    <source>
        <dbReference type="Proteomes" id="UP001194696"/>
    </source>
</evidence>